<keyword evidence="2" id="KW-0805">Transcription regulation</keyword>
<dbReference type="STRING" id="1147123.SAMN05443428_101148"/>
<gene>
    <name evidence="6" type="ORF">SAMN05443428_101148</name>
</gene>
<dbReference type="InterPro" id="IPR036390">
    <property type="entry name" value="WH_DNA-bd_sf"/>
</dbReference>
<evidence type="ECO:0000256" key="1">
    <source>
        <dbReference type="ARBA" id="ARBA00022491"/>
    </source>
</evidence>
<keyword evidence="3" id="KW-0238">DNA-binding</keyword>
<dbReference type="SMART" id="SM00345">
    <property type="entry name" value="HTH_GNTR"/>
    <property type="match status" value="1"/>
</dbReference>
<dbReference type="PROSITE" id="PS50949">
    <property type="entry name" value="HTH_GNTR"/>
    <property type="match status" value="1"/>
</dbReference>
<dbReference type="Gene3D" id="3.40.50.2300">
    <property type="match status" value="2"/>
</dbReference>
<dbReference type="InterPro" id="IPR028082">
    <property type="entry name" value="Peripla_BP_I"/>
</dbReference>
<name>A0A1T4WGV9_9CLOT</name>
<evidence type="ECO:0000313" key="7">
    <source>
        <dbReference type="Proteomes" id="UP000190105"/>
    </source>
</evidence>
<dbReference type="InterPro" id="IPR000524">
    <property type="entry name" value="Tscrpt_reg_HTH_GntR"/>
</dbReference>
<evidence type="ECO:0000256" key="4">
    <source>
        <dbReference type="ARBA" id="ARBA00023163"/>
    </source>
</evidence>
<dbReference type="Pfam" id="PF13377">
    <property type="entry name" value="Peripla_BP_3"/>
    <property type="match status" value="1"/>
</dbReference>
<keyword evidence="7" id="KW-1185">Reference proteome</keyword>
<dbReference type="Proteomes" id="UP000190105">
    <property type="component" value="Unassembled WGS sequence"/>
</dbReference>
<dbReference type="EMBL" id="FUYH01000001">
    <property type="protein sequence ID" value="SKA76145.1"/>
    <property type="molecule type" value="Genomic_DNA"/>
</dbReference>
<dbReference type="PANTHER" id="PTHR30146:SF148">
    <property type="entry name" value="HTH-TYPE TRANSCRIPTIONAL REPRESSOR PURR-RELATED"/>
    <property type="match status" value="1"/>
</dbReference>
<dbReference type="CDD" id="cd07377">
    <property type="entry name" value="WHTH_GntR"/>
    <property type="match status" value="1"/>
</dbReference>
<organism evidence="6 7">
    <name type="scientific">Caloramator quimbayensis</name>
    <dbReference type="NCBI Taxonomy" id="1147123"/>
    <lineage>
        <taxon>Bacteria</taxon>
        <taxon>Bacillati</taxon>
        <taxon>Bacillota</taxon>
        <taxon>Clostridia</taxon>
        <taxon>Eubacteriales</taxon>
        <taxon>Clostridiaceae</taxon>
        <taxon>Caloramator</taxon>
    </lineage>
</organism>
<dbReference type="PANTHER" id="PTHR30146">
    <property type="entry name" value="LACI-RELATED TRANSCRIPTIONAL REPRESSOR"/>
    <property type="match status" value="1"/>
</dbReference>
<protein>
    <submittedName>
        <fullName evidence="6">Transcriptional regulator, GntR family</fullName>
    </submittedName>
</protein>
<evidence type="ECO:0000256" key="2">
    <source>
        <dbReference type="ARBA" id="ARBA00023015"/>
    </source>
</evidence>
<keyword evidence="4" id="KW-0804">Transcription</keyword>
<evidence type="ECO:0000313" key="6">
    <source>
        <dbReference type="EMBL" id="SKA76145.1"/>
    </source>
</evidence>
<dbReference type="Gene3D" id="1.10.10.10">
    <property type="entry name" value="Winged helix-like DNA-binding domain superfamily/Winged helix DNA-binding domain"/>
    <property type="match status" value="1"/>
</dbReference>
<dbReference type="GO" id="GO:0000976">
    <property type="term" value="F:transcription cis-regulatory region binding"/>
    <property type="evidence" value="ECO:0007669"/>
    <property type="project" value="TreeGrafter"/>
</dbReference>
<proteinExistence type="predicted"/>
<reference evidence="7" key="1">
    <citation type="submission" date="2017-02" db="EMBL/GenBank/DDBJ databases">
        <authorList>
            <person name="Varghese N."/>
            <person name="Submissions S."/>
        </authorList>
    </citation>
    <scope>NUCLEOTIDE SEQUENCE [LARGE SCALE GENOMIC DNA]</scope>
    <source>
        <strain evidence="7">USBA 833</strain>
    </source>
</reference>
<dbReference type="OrthoDB" id="9813468at2"/>
<feature type="domain" description="HTH gntR-type" evidence="5">
    <location>
        <begin position="6"/>
        <end position="74"/>
    </location>
</feature>
<dbReference type="AlphaFoldDB" id="A0A1T4WGV9"/>
<evidence type="ECO:0000259" key="5">
    <source>
        <dbReference type="PROSITE" id="PS50949"/>
    </source>
</evidence>
<dbReference type="InterPro" id="IPR046335">
    <property type="entry name" value="LacI/GalR-like_sensor"/>
</dbReference>
<dbReference type="SUPFAM" id="SSF46785">
    <property type="entry name" value="Winged helix' DNA-binding domain"/>
    <property type="match status" value="1"/>
</dbReference>
<dbReference type="Pfam" id="PF00392">
    <property type="entry name" value="GntR"/>
    <property type="match status" value="1"/>
</dbReference>
<keyword evidence="1" id="KW-0678">Repressor</keyword>
<accession>A0A1T4WGV9</accession>
<dbReference type="InterPro" id="IPR036388">
    <property type="entry name" value="WH-like_DNA-bd_sf"/>
</dbReference>
<dbReference type="CDD" id="cd06267">
    <property type="entry name" value="PBP1_LacI_sugar_binding-like"/>
    <property type="match status" value="1"/>
</dbReference>
<dbReference type="RefSeq" id="WP_078695182.1">
    <property type="nucleotide sequence ID" value="NZ_FUYH01000001.1"/>
</dbReference>
<evidence type="ECO:0000256" key="3">
    <source>
        <dbReference type="ARBA" id="ARBA00023125"/>
    </source>
</evidence>
<sequence length="364" mass="41581">MKEDKKTLYSKIVQDLIENIEKGEMVKGQKLPTEKELMEYYNVSRITAKRALEELKNMGLIYRKKGHGSFLNENASKQEIYKQKFISMILPYENSSGRFIDYIKGASDYLYSKGYFLSVNCTDGDEFKEKEYITKMSSAGAKGIIYYPAKNMNNFDILYLLYTKKYPIVTIDKYFDSLPISYAVSDNFGGGYELCKYLIELCHKKIAFISSIDISSASSVRERFLGYVKALKDSNINIDDNVVINGYLKHENYDLIKICKKLYDCGVTAIICENDFIALDILKSLNVQGINVPNDISLAGFDNVPVLQQMDIELTTIEQDFYEIGKKAAELVIEYIEREGGIQKKAVIPVKLIKRKSIKNILKG</sequence>
<dbReference type="SUPFAM" id="SSF53822">
    <property type="entry name" value="Periplasmic binding protein-like I"/>
    <property type="match status" value="1"/>
</dbReference>
<dbReference type="GO" id="GO:0003700">
    <property type="term" value="F:DNA-binding transcription factor activity"/>
    <property type="evidence" value="ECO:0007669"/>
    <property type="project" value="InterPro"/>
</dbReference>
<dbReference type="PRINTS" id="PR00035">
    <property type="entry name" value="HTHGNTR"/>
</dbReference>